<evidence type="ECO:0000256" key="2">
    <source>
        <dbReference type="ARBA" id="ARBA00022578"/>
    </source>
</evidence>
<evidence type="ECO:0000259" key="8">
    <source>
        <dbReference type="Pfam" id="PF07282"/>
    </source>
</evidence>
<evidence type="ECO:0000256" key="5">
    <source>
        <dbReference type="ARBA" id="ARBA00023125"/>
    </source>
</evidence>
<evidence type="ECO:0000313" key="10">
    <source>
        <dbReference type="EMBL" id="OIR10757.1"/>
    </source>
</evidence>
<evidence type="ECO:0000259" key="7">
    <source>
        <dbReference type="Pfam" id="PF01385"/>
    </source>
</evidence>
<accession>A0A1J5T3C5</accession>
<evidence type="ECO:0000256" key="3">
    <source>
        <dbReference type="ARBA" id="ARBA00022723"/>
    </source>
</evidence>
<reference evidence="10" key="1">
    <citation type="submission" date="2016-10" db="EMBL/GenBank/DDBJ databases">
        <title>Sequence of Gallionella enrichment culture.</title>
        <authorList>
            <person name="Poehlein A."/>
            <person name="Muehling M."/>
            <person name="Daniel R."/>
        </authorList>
    </citation>
    <scope>NUCLEOTIDE SEQUENCE</scope>
</reference>
<dbReference type="NCBIfam" id="NF040570">
    <property type="entry name" value="guided_TnpB"/>
    <property type="match status" value="1"/>
</dbReference>
<dbReference type="Pfam" id="PF12323">
    <property type="entry name" value="HTH_OrfB_IS605"/>
    <property type="match status" value="1"/>
</dbReference>
<dbReference type="Pfam" id="PF01385">
    <property type="entry name" value="OrfB_IS605"/>
    <property type="match status" value="1"/>
</dbReference>
<dbReference type="InterPro" id="IPR021027">
    <property type="entry name" value="Transposase_put_HTH"/>
</dbReference>
<dbReference type="AlphaFoldDB" id="A0A1J5T3C5"/>
<evidence type="ECO:0000259" key="9">
    <source>
        <dbReference type="Pfam" id="PF12323"/>
    </source>
</evidence>
<dbReference type="GO" id="GO:0003677">
    <property type="term" value="F:DNA binding"/>
    <property type="evidence" value="ECO:0007669"/>
    <property type="project" value="UniProtKB-KW"/>
</dbReference>
<keyword evidence="4" id="KW-0862">Zinc</keyword>
<name>A0A1J5T3C5_9ZZZZ</name>
<dbReference type="GO" id="GO:0046872">
    <property type="term" value="F:metal ion binding"/>
    <property type="evidence" value="ECO:0007669"/>
    <property type="project" value="UniProtKB-KW"/>
</dbReference>
<evidence type="ECO:0000256" key="4">
    <source>
        <dbReference type="ARBA" id="ARBA00022833"/>
    </source>
</evidence>
<sequence>MELRKVTYRMYPGTRQTEKLEELLGLHQRVYNTALEERIRVYGETSKTLGFAAQCKELTSWRKQCEALAAVNAQSLQVTLKRLDLAYAAFFRRVKAGETAGFPRFKPIQRFAGWGYKTHGDGFRLQAGDKMRHGHVRLSGVGMVRVRGQARTPGAVKTAEVQHKGGRWYLSVTVECNPQRASGTLAMGLDWGLESFATVCSSDEKTHSVANPRFLDKPQRQILKVLQQAVSRKKDKRTNNRRKAVALLSAESRRIANRRKDFLHKTSAGLVNQYGLIATEQLSVKNMTASGGAHKRGLNRSILDTAPSTFLNLLKTKAEEAGSLWVEVPTRQVKPSQTCHRCGSQCKKLLSERRHQCDCGASCSRDENAARVMLHWALYGNATGQELSEVGNGSRLAAQNHEIPHIAALVAWVG</sequence>
<keyword evidence="6" id="KW-0233">DNA recombination</keyword>
<comment type="similarity">
    <text evidence="1">In the C-terminal section; belongs to the transposase 35 family.</text>
</comment>
<feature type="domain" description="Transposase putative helix-turn-helix" evidence="9">
    <location>
        <begin position="3"/>
        <end position="45"/>
    </location>
</feature>
<dbReference type="GO" id="GO:0006310">
    <property type="term" value="P:DNA recombination"/>
    <property type="evidence" value="ECO:0007669"/>
    <property type="project" value="UniProtKB-KW"/>
</dbReference>
<evidence type="ECO:0000256" key="6">
    <source>
        <dbReference type="ARBA" id="ARBA00023172"/>
    </source>
</evidence>
<keyword evidence="5" id="KW-0238">DNA-binding</keyword>
<dbReference type="Pfam" id="PF07282">
    <property type="entry name" value="Cas12f1-like_TNB"/>
    <property type="match status" value="1"/>
</dbReference>
<feature type="domain" description="Probable transposase IS891/IS1136/IS1341" evidence="7">
    <location>
        <begin position="171"/>
        <end position="288"/>
    </location>
</feature>
<organism evidence="10">
    <name type="scientific">mine drainage metagenome</name>
    <dbReference type="NCBI Taxonomy" id="410659"/>
    <lineage>
        <taxon>unclassified sequences</taxon>
        <taxon>metagenomes</taxon>
        <taxon>ecological metagenomes</taxon>
    </lineage>
</organism>
<dbReference type="InterPro" id="IPR001959">
    <property type="entry name" value="Transposase"/>
</dbReference>
<dbReference type="GO" id="GO:0032196">
    <property type="term" value="P:transposition"/>
    <property type="evidence" value="ECO:0007669"/>
    <property type="project" value="UniProtKB-KW"/>
</dbReference>
<keyword evidence="2" id="KW-0815">Transposition</keyword>
<dbReference type="InterPro" id="IPR010095">
    <property type="entry name" value="Cas12f1-like_TNB"/>
</dbReference>
<proteinExistence type="inferred from homology"/>
<protein>
    <submittedName>
        <fullName evidence="10">Putative transposase</fullName>
    </submittedName>
</protein>
<gene>
    <name evidence="10" type="ORF">GALL_75280</name>
</gene>
<keyword evidence="3" id="KW-0479">Metal-binding</keyword>
<comment type="caution">
    <text evidence="10">The sequence shown here is derived from an EMBL/GenBank/DDBJ whole genome shotgun (WGS) entry which is preliminary data.</text>
</comment>
<dbReference type="EMBL" id="MLJW01000022">
    <property type="protein sequence ID" value="OIR10757.1"/>
    <property type="molecule type" value="Genomic_DNA"/>
</dbReference>
<evidence type="ECO:0000256" key="1">
    <source>
        <dbReference type="ARBA" id="ARBA00008761"/>
    </source>
</evidence>
<feature type="domain" description="Cas12f1-like TNB" evidence="8">
    <location>
        <begin position="309"/>
        <end position="372"/>
    </location>
</feature>